<dbReference type="Proteomes" id="UP001172457">
    <property type="component" value="Chromosome 7"/>
</dbReference>
<accession>A0AA38SUA0</accession>
<reference evidence="1" key="1">
    <citation type="submission" date="2023-03" db="EMBL/GenBank/DDBJ databases">
        <title>Chromosome-scale reference genome and RAD-based genetic map of yellow starthistle (Centaurea solstitialis) reveal putative structural variation and QTLs associated with invader traits.</title>
        <authorList>
            <person name="Reatini B."/>
            <person name="Cang F.A."/>
            <person name="Jiang Q."/>
            <person name="Mckibben M.T.W."/>
            <person name="Barker M.S."/>
            <person name="Rieseberg L.H."/>
            <person name="Dlugosch K.M."/>
        </authorList>
    </citation>
    <scope>NUCLEOTIDE SEQUENCE</scope>
    <source>
        <strain evidence="1">CAN-66</strain>
        <tissue evidence="1">Leaf</tissue>
    </source>
</reference>
<dbReference type="AlphaFoldDB" id="A0AA38SUA0"/>
<evidence type="ECO:0000313" key="2">
    <source>
        <dbReference type="Proteomes" id="UP001172457"/>
    </source>
</evidence>
<name>A0AA38SUA0_9ASTR</name>
<proteinExistence type="predicted"/>
<evidence type="ECO:0008006" key="3">
    <source>
        <dbReference type="Google" id="ProtNLM"/>
    </source>
</evidence>
<gene>
    <name evidence="1" type="ORF">OSB04_029307</name>
</gene>
<organism evidence="1 2">
    <name type="scientific">Centaurea solstitialis</name>
    <name type="common">yellow star-thistle</name>
    <dbReference type="NCBI Taxonomy" id="347529"/>
    <lineage>
        <taxon>Eukaryota</taxon>
        <taxon>Viridiplantae</taxon>
        <taxon>Streptophyta</taxon>
        <taxon>Embryophyta</taxon>
        <taxon>Tracheophyta</taxon>
        <taxon>Spermatophyta</taxon>
        <taxon>Magnoliopsida</taxon>
        <taxon>eudicotyledons</taxon>
        <taxon>Gunneridae</taxon>
        <taxon>Pentapetalae</taxon>
        <taxon>asterids</taxon>
        <taxon>campanulids</taxon>
        <taxon>Asterales</taxon>
        <taxon>Asteraceae</taxon>
        <taxon>Carduoideae</taxon>
        <taxon>Cardueae</taxon>
        <taxon>Centaureinae</taxon>
        <taxon>Centaurea</taxon>
    </lineage>
</organism>
<evidence type="ECO:0000313" key="1">
    <source>
        <dbReference type="EMBL" id="KAJ9542801.1"/>
    </source>
</evidence>
<protein>
    <recommendedName>
        <fullName evidence="3">Reverse transcriptase Ty1/copia-type domain-containing protein</fullName>
    </recommendedName>
</protein>
<keyword evidence="2" id="KW-1185">Reference proteome</keyword>
<dbReference type="EMBL" id="JARYMX010000007">
    <property type="protein sequence ID" value="KAJ9542801.1"/>
    <property type="molecule type" value="Genomic_DNA"/>
</dbReference>
<comment type="caution">
    <text evidence="1">The sequence shown here is derived from an EMBL/GenBank/DDBJ whole genome shotgun (WGS) entry which is preliminary data.</text>
</comment>
<sequence>MNVKMPFLSGYLKEEVYMEQPEGFIVPGKENKVFRFVNNLCVLIIETNLIRILEIKNYLSSNFKNDLGEVDTFLGIKVRMSESQISLSQSHYIEKILTKFQHLNIKEAVAQLEYASAIGCMMYAMHYIALDPYIYFAVSRLSQFTSNPALEGVWESTGGTCNAPDCQTVYNMHNNNSQ</sequence>